<gene>
    <name evidence="1" type="ORF">HV823_00040</name>
</gene>
<proteinExistence type="predicted"/>
<reference evidence="1 2" key="1">
    <citation type="submission" date="2020-06" db="EMBL/GenBank/DDBJ databases">
        <title>Rhizobium sp.nov. isolated from the tomato plant.</title>
        <authorList>
            <person name="Thin K.K."/>
            <person name="Zhang X."/>
            <person name="He S."/>
        </authorList>
    </citation>
    <scope>NUCLEOTIDE SEQUENCE [LARGE SCALE GENOMIC DNA]</scope>
    <source>
        <strain evidence="1 2">DBTS2</strain>
    </source>
</reference>
<accession>A0ABX2Q7C8</accession>
<dbReference type="EMBL" id="JABXYK010000001">
    <property type="protein sequence ID" value="NVP53630.1"/>
    <property type="molecule type" value="Genomic_DNA"/>
</dbReference>
<keyword evidence="2" id="KW-1185">Reference proteome</keyword>
<sequence>MSKWRWTWKSCLDRFEDRLQRARNDAAMRHFVSVLIVRGDRRLLADAGLDGQGRPDRPQSCKEKPVYRGQPVAEWARRYG</sequence>
<dbReference type="RefSeq" id="WP_176947710.1">
    <property type="nucleotide sequence ID" value="NZ_JABXYK010000001.1"/>
</dbReference>
<name>A0ABX2Q7C8_9HYPH</name>
<evidence type="ECO:0000313" key="1">
    <source>
        <dbReference type="EMBL" id="NVP53630.1"/>
    </source>
</evidence>
<evidence type="ECO:0000313" key="2">
    <source>
        <dbReference type="Proteomes" id="UP000659172"/>
    </source>
</evidence>
<protein>
    <submittedName>
        <fullName evidence="1">Uncharacterized protein</fullName>
    </submittedName>
</protein>
<dbReference type="Proteomes" id="UP000659172">
    <property type="component" value="Unassembled WGS sequence"/>
</dbReference>
<comment type="caution">
    <text evidence="1">The sequence shown here is derived from an EMBL/GenBank/DDBJ whole genome shotgun (WGS) entry which is preliminary data.</text>
</comment>
<organism evidence="1 2">
    <name type="scientific">Mycoplana rhizolycopersici</name>
    <dbReference type="NCBI Taxonomy" id="2746702"/>
    <lineage>
        <taxon>Bacteria</taxon>
        <taxon>Pseudomonadati</taxon>
        <taxon>Pseudomonadota</taxon>
        <taxon>Alphaproteobacteria</taxon>
        <taxon>Hyphomicrobiales</taxon>
        <taxon>Rhizobiaceae</taxon>
        <taxon>Mycoplana</taxon>
    </lineage>
</organism>